<dbReference type="InterPro" id="IPR013132">
    <property type="entry name" value="PseI/NeuA/B-like_N"/>
</dbReference>
<dbReference type="SUPFAM" id="SSF51269">
    <property type="entry name" value="AFP III-like domain"/>
    <property type="match status" value="1"/>
</dbReference>
<dbReference type="PANTHER" id="PTHR42966:SF1">
    <property type="entry name" value="SIALIC ACID SYNTHASE"/>
    <property type="match status" value="1"/>
</dbReference>
<dbReference type="Gene3D" id="3.90.1210.10">
    <property type="entry name" value="Antifreeze-like/N-acetylneuraminic acid synthase C-terminal domain"/>
    <property type="match status" value="1"/>
</dbReference>
<proteinExistence type="predicted"/>
<sequence>MATHAYLIAEAGVNHNGSLERALAMVDAAAEAGANAIKFQTFKSELVISKFAPKAEYQKKQTGEEESQLDMVRKLELDRAAHEQLIQRCEEKGIDFVSTPFDLDSVKLLGDELQIPVLKIPSGEITNAPLLLAAARTDKQILLSTGMSSLGDVETALGILAFGYLYREGEPSLRAFAAAYLSQEGQQVLQKRVRLFHCTTEYPAPYEDVNLNAINSMRSAFGLPVGLSDHTPGIEVPIAAVAMGAELIEKHFTMDRSLSGPDHAASLEPDELKAMVFAIRHVEAARGDGIKRPAASEIKNIAIARKSLVASKAIRQGEVFTERNLTAKRPGTGISPLHYWELLGKPASRDYEEDEVIRGDVGEL</sequence>
<dbReference type="GO" id="GO:0050462">
    <property type="term" value="F:N-acetylneuraminate synthase activity"/>
    <property type="evidence" value="ECO:0007669"/>
    <property type="project" value="UniProtKB-EC"/>
</dbReference>
<dbReference type="EMBL" id="JAGRPV010000002">
    <property type="protein sequence ID" value="MDI4650368.1"/>
    <property type="molecule type" value="Genomic_DNA"/>
</dbReference>
<feature type="domain" description="AFP-like" evidence="1">
    <location>
        <begin position="307"/>
        <end position="360"/>
    </location>
</feature>
<dbReference type="EC" id="2.5.1.56" evidence="2"/>
<dbReference type="InterPro" id="IPR013785">
    <property type="entry name" value="Aldolase_TIM"/>
</dbReference>
<dbReference type="InterPro" id="IPR036732">
    <property type="entry name" value="AFP_Neu5c_C_sf"/>
</dbReference>
<dbReference type="InterPro" id="IPR006190">
    <property type="entry name" value="SAF_AFP_Neu5Ac"/>
</dbReference>
<dbReference type="InterPro" id="IPR020007">
    <property type="entry name" value="NeuB/NeuA"/>
</dbReference>
<comment type="caution">
    <text evidence="2">The sequence shown here is derived from an EMBL/GenBank/DDBJ whole genome shotgun (WGS) entry which is preliminary data.</text>
</comment>
<dbReference type="Proteomes" id="UP001161691">
    <property type="component" value="Unassembled WGS sequence"/>
</dbReference>
<evidence type="ECO:0000313" key="3">
    <source>
        <dbReference type="Proteomes" id="UP001161691"/>
    </source>
</evidence>
<dbReference type="InterPro" id="IPR013974">
    <property type="entry name" value="SAF"/>
</dbReference>
<dbReference type="SMART" id="SM00858">
    <property type="entry name" value="SAF"/>
    <property type="match status" value="1"/>
</dbReference>
<protein>
    <submittedName>
        <fullName evidence="2">N-acetylneuraminate synthase</fullName>
        <ecNumber evidence="2">2.5.1.56</ecNumber>
    </submittedName>
</protein>
<name>A0ABT6TU32_9BACL</name>
<dbReference type="PANTHER" id="PTHR42966">
    <property type="entry name" value="N-ACETYLNEURAMINATE SYNTHASE"/>
    <property type="match status" value="1"/>
</dbReference>
<dbReference type="InterPro" id="IPR057736">
    <property type="entry name" value="SAF_PseI/NeuA/NeuB"/>
</dbReference>
<dbReference type="Pfam" id="PF03102">
    <property type="entry name" value="NeuB"/>
    <property type="match status" value="1"/>
</dbReference>
<dbReference type="SUPFAM" id="SSF51569">
    <property type="entry name" value="Aldolase"/>
    <property type="match status" value="1"/>
</dbReference>
<keyword evidence="2" id="KW-0808">Transferase</keyword>
<evidence type="ECO:0000313" key="2">
    <source>
        <dbReference type="EMBL" id="MDI4650368.1"/>
    </source>
</evidence>
<gene>
    <name evidence="2" type="primary">neuB</name>
    <name evidence="2" type="ORF">KB449_35890</name>
</gene>
<dbReference type="PROSITE" id="PS50844">
    <property type="entry name" value="AFP_LIKE"/>
    <property type="match status" value="1"/>
</dbReference>
<dbReference type="CDD" id="cd11615">
    <property type="entry name" value="SAF_NeuB_like"/>
    <property type="match status" value="1"/>
</dbReference>
<dbReference type="Pfam" id="PF08666">
    <property type="entry name" value="SAF"/>
    <property type="match status" value="1"/>
</dbReference>
<dbReference type="InterPro" id="IPR051690">
    <property type="entry name" value="PseI-like"/>
</dbReference>
<keyword evidence="3" id="KW-1185">Reference proteome</keyword>
<dbReference type="Gene3D" id="3.20.20.70">
    <property type="entry name" value="Aldolase class I"/>
    <property type="match status" value="1"/>
</dbReference>
<organism evidence="2 3">
    <name type="scientific">Cohnella hashimotonis</name>
    <dbReference type="NCBI Taxonomy" id="2826895"/>
    <lineage>
        <taxon>Bacteria</taxon>
        <taxon>Bacillati</taxon>
        <taxon>Bacillota</taxon>
        <taxon>Bacilli</taxon>
        <taxon>Bacillales</taxon>
        <taxon>Paenibacillaceae</taxon>
        <taxon>Cohnella</taxon>
    </lineage>
</organism>
<evidence type="ECO:0000259" key="1">
    <source>
        <dbReference type="PROSITE" id="PS50844"/>
    </source>
</evidence>
<reference evidence="2" key="1">
    <citation type="submission" date="2023-04" db="EMBL/GenBank/DDBJ databases">
        <title>Comparative genomic analysis of Cohnella hashimotonis sp. nov., isolated from the International Space Station.</title>
        <authorList>
            <person name="Venkateswaran K."/>
            <person name="Simpson A."/>
        </authorList>
    </citation>
    <scope>NUCLEOTIDE SEQUENCE</scope>
    <source>
        <strain evidence="2">F6_2S_P_1</strain>
    </source>
</reference>
<dbReference type="NCBIfam" id="TIGR03569">
    <property type="entry name" value="NeuB_NnaB"/>
    <property type="match status" value="1"/>
</dbReference>
<accession>A0ABT6TU32</accession>
<dbReference type="RefSeq" id="WP_282913217.1">
    <property type="nucleotide sequence ID" value="NZ_JAGRPV010000002.1"/>
</dbReference>